<comment type="caution">
    <text evidence="1">The sequence shown here is derived from an EMBL/GenBank/DDBJ whole genome shotgun (WGS) entry which is preliminary data.</text>
</comment>
<accession>A0ABW3UHZ2</accession>
<evidence type="ECO:0000313" key="2">
    <source>
        <dbReference type="Proteomes" id="UP001597180"/>
    </source>
</evidence>
<dbReference type="Proteomes" id="UP001597180">
    <property type="component" value="Unassembled WGS sequence"/>
</dbReference>
<protein>
    <recommendedName>
        <fullName evidence="3">Sporulation protein</fullName>
    </recommendedName>
</protein>
<dbReference type="InterPro" id="IPR058930">
    <property type="entry name" value="YwzD"/>
</dbReference>
<organism evidence="1 2">
    <name type="scientific">Paenibacillus vulneris</name>
    <dbReference type="NCBI Taxonomy" id="1133364"/>
    <lineage>
        <taxon>Bacteria</taxon>
        <taxon>Bacillati</taxon>
        <taxon>Bacillota</taxon>
        <taxon>Bacilli</taxon>
        <taxon>Bacillales</taxon>
        <taxon>Paenibacillaceae</taxon>
        <taxon>Paenibacillus</taxon>
    </lineage>
</organism>
<sequence>MKLSELTQQQMKEIMLRAYHRGNEAEHLGVKEFIEEIKEQILSAVRGK</sequence>
<reference evidence="2" key="1">
    <citation type="journal article" date="2019" name="Int. J. Syst. Evol. Microbiol.">
        <title>The Global Catalogue of Microorganisms (GCM) 10K type strain sequencing project: providing services to taxonomists for standard genome sequencing and annotation.</title>
        <authorList>
            <consortium name="The Broad Institute Genomics Platform"/>
            <consortium name="The Broad Institute Genome Sequencing Center for Infectious Disease"/>
            <person name="Wu L."/>
            <person name="Ma J."/>
        </authorList>
    </citation>
    <scope>NUCLEOTIDE SEQUENCE [LARGE SCALE GENOMIC DNA]</scope>
    <source>
        <strain evidence="2">CCUG 53270</strain>
    </source>
</reference>
<proteinExistence type="predicted"/>
<evidence type="ECO:0000313" key="1">
    <source>
        <dbReference type="EMBL" id="MFD1220623.1"/>
    </source>
</evidence>
<name>A0ABW3UHZ2_9BACL</name>
<dbReference type="Pfam" id="PF26162">
    <property type="entry name" value="YwzD"/>
    <property type="match status" value="1"/>
</dbReference>
<keyword evidence="2" id="KW-1185">Reference proteome</keyword>
<gene>
    <name evidence="1" type="ORF">ACFQ4B_10860</name>
</gene>
<dbReference type="RefSeq" id="WP_179136099.1">
    <property type="nucleotide sequence ID" value="NZ_BAABJG010000006.1"/>
</dbReference>
<dbReference type="EMBL" id="JBHTLU010000013">
    <property type="protein sequence ID" value="MFD1220623.1"/>
    <property type="molecule type" value="Genomic_DNA"/>
</dbReference>
<evidence type="ECO:0008006" key="3">
    <source>
        <dbReference type="Google" id="ProtNLM"/>
    </source>
</evidence>